<dbReference type="InterPro" id="IPR000667">
    <property type="entry name" value="Peptidase_S13"/>
</dbReference>
<comment type="caution">
    <text evidence="4">The sequence shown here is derived from an EMBL/GenBank/DDBJ whole genome shotgun (WGS) entry which is preliminary data.</text>
</comment>
<dbReference type="PANTHER" id="PTHR30023">
    <property type="entry name" value="D-ALANYL-D-ALANINE CARBOXYPEPTIDASE"/>
    <property type="match status" value="1"/>
</dbReference>
<evidence type="ECO:0000256" key="2">
    <source>
        <dbReference type="ARBA" id="ARBA00022801"/>
    </source>
</evidence>
<reference evidence="4" key="1">
    <citation type="submission" date="2021-12" db="EMBL/GenBank/DDBJ databases">
        <authorList>
            <person name="Rodrigo-Torres L."/>
            <person name="Arahal R. D."/>
            <person name="Lucena T."/>
        </authorList>
    </citation>
    <scope>NUCLEOTIDE SEQUENCE</scope>
    <source>
        <strain evidence="4">CECT 8419</strain>
    </source>
</reference>
<dbReference type="EC" id="3.4.16.4" evidence="4"/>
<keyword evidence="3" id="KW-0732">Signal</keyword>
<sequence length="443" mass="50169">MLRPLFLLLGLAPLLLVAQRATPRVQLDRLVADNPVFASGHTGFSLYDLATEQTVYSYQADRYFVPASNVKLLTFYVAHRILDRSLPAIYYRRQADRVDIWGTGYPLLLHPAFYGYDELAPWLARQQLPIVVQQPENDTPPRYGAGWSWDDFDYGYVYERSGLPIYGNRLYLDLDETVTPVADALLGAPPEVARSIVQDARQERTIRRAEETNSFTVNESIYDRRNFPLQRALRTSAAFTLRQLQQAFPDQTISGGRQPRPTLTDLSAHRVAFPDTLYRRLLQDSDNYLAEQLILQSAAARYGTFDESTLFDYATDTLFAGIGLGRLRFADGSGLSRYNLVTPNQFVQVLAALDREVGRERLLSLLPTGGKTGTLKRRFDGAAEPYVWAKTGSLSGVLCVSGLLRTRSGRWLAFSFLHNNVMGRTSDYYREMERALGWVYESL</sequence>
<keyword evidence="5" id="KW-1185">Reference proteome</keyword>
<proteinExistence type="inferred from homology"/>
<dbReference type="GO" id="GO:0009002">
    <property type="term" value="F:serine-type D-Ala-D-Ala carboxypeptidase activity"/>
    <property type="evidence" value="ECO:0007669"/>
    <property type="project" value="UniProtKB-EC"/>
</dbReference>
<feature type="signal peptide" evidence="3">
    <location>
        <begin position="1"/>
        <end position="20"/>
    </location>
</feature>
<keyword evidence="4" id="KW-0121">Carboxypeptidase</keyword>
<evidence type="ECO:0000256" key="3">
    <source>
        <dbReference type="SAM" id="SignalP"/>
    </source>
</evidence>
<keyword evidence="2 4" id="KW-0378">Hydrolase</keyword>
<dbReference type="RefSeq" id="WP_238750954.1">
    <property type="nucleotide sequence ID" value="NZ_CAKLPZ010000002.1"/>
</dbReference>
<gene>
    <name evidence="4" type="primary">dacC_1</name>
    <name evidence="4" type="ORF">LEM8419_02001</name>
</gene>
<evidence type="ECO:0000313" key="4">
    <source>
        <dbReference type="EMBL" id="CAH1001020.1"/>
    </source>
</evidence>
<dbReference type="EMBL" id="CAKLPZ010000002">
    <property type="protein sequence ID" value="CAH1001020.1"/>
    <property type="molecule type" value="Genomic_DNA"/>
</dbReference>
<comment type="similarity">
    <text evidence="1">Belongs to the peptidase S13 family.</text>
</comment>
<dbReference type="Gene3D" id="3.40.710.10">
    <property type="entry name" value="DD-peptidase/beta-lactamase superfamily"/>
    <property type="match status" value="2"/>
</dbReference>
<dbReference type="InterPro" id="IPR012338">
    <property type="entry name" value="Beta-lactam/transpept-like"/>
</dbReference>
<dbReference type="Proteomes" id="UP000837803">
    <property type="component" value="Unassembled WGS sequence"/>
</dbReference>
<dbReference type="Pfam" id="PF02113">
    <property type="entry name" value="Peptidase_S13"/>
    <property type="match status" value="2"/>
</dbReference>
<evidence type="ECO:0000313" key="5">
    <source>
        <dbReference type="Proteomes" id="UP000837803"/>
    </source>
</evidence>
<name>A0ABN8F742_9BACT</name>
<feature type="chain" id="PRO_5047317368" evidence="3">
    <location>
        <begin position="21"/>
        <end position="443"/>
    </location>
</feature>
<dbReference type="SUPFAM" id="SSF56601">
    <property type="entry name" value="beta-lactamase/transpeptidase-like"/>
    <property type="match status" value="1"/>
</dbReference>
<keyword evidence="4" id="KW-0645">Protease</keyword>
<dbReference type="NCBIfam" id="TIGR00666">
    <property type="entry name" value="PBP4"/>
    <property type="match status" value="1"/>
</dbReference>
<dbReference type="PANTHER" id="PTHR30023:SF0">
    <property type="entry name" value="PENICILLIN-SENSITIVE CARBOXYPEPTIDASE A"/>
    <property type="match status" value="1"/>
</dbReference>
<accession>A0ABN8F742</accession>
<protein>
    <submittedName>
        <fullName evidence="4">D-alanyl-D-alanine carboxypeptidase DacC</fullName>
        <ecNumber evidence="4">3.4.16.4</ecNumber>
    </submittedName>
</protein>
<dbReference type="PRINTS" id="PR00922">
    <property type="entry name" value="DADACBPTASE3"/>
</dbReference>
<organism evidence="4 5">
    <name type="scientific">Neolewinella maritima</name>
    <dbReference type="NCBI Taxonomy" id="1383882"/>
    <lineage>
        <taxon>Bacteria</taxon>
        <taxon>Pseudomonadati</taxon>
        <taxon>Bacteroidota</taxon>
        <taxon>Saprospiria</taxon>
        <taxon>Saprospirales</taxon>
        <taxon>Lewinellaceae</taxon>
        <taxon>Neolewinella</taxon>
    </lineage>
</organism>
<evidence type="ECO:0000256" key="1">
    <source>
        <dbReference type="ARBA" id="ARBA00006096"/>
    </source>
</evidence>